<evidence type="ECO:0008006" key="3">
    <source>
        <dbReference type="Google" id="ProtNLM"/>
    </source>
</evidence>
<dbReference type="AlphaFoldDB" id="A0A1X6ZTT6"/>
<protein>
    <recommendedName>
        <fullName evidence="3">Asp/Glu/Hydantoin racemase</fullName>
    </recommendedName>
</protein>
<organism evidence="1 2">
    <name type="scientific">Roseovarius halotolerans</name>
    <dbReference type="NCBI Taxonomy" id="505353"/>
    <lineage>
        <taxon>Bacteria</taxon>
        <taxon>Pseudomonadati</taxon>
        <taxon>Pseudomonadota</taxon>
        <taxon>Alphaproteobacteria</taxon>
        <taxon>Rhodobacterales</taxon>
        <taxon>Roseobacteraceae</taxon>
        <taxon>Roseovarius</taxon>
    </lineage>
</organism>
<sequence>MALTLLHTAELHRGAFDALRDRVAPGAELRHVVRPDWLERAKDGTPGDVAAEIAEMVGAAGGPVLCSCTTIGAAAEEAGAMRIDWPMMQAAARRGGAVMLAYAAESTLEPSRALLERAIRAEGGTGPVHLLALTEFWPLFQAGEHEAFEAAIAAAIRAAVPDIEGPGVVVLAQASMAGAAERLDDLGVPVLASPEQALRAALGAARPTA</sequence>
<dbReference type="Proteomes" id="UP000193207">
    <property type="component" value="Unassembled WGS sequence"/>
</dbReference>
<reference evidence="1 2" key="1">
    <citation type="submission" date="2017-03" db="EMBL/GenBank/DDBJ databases">
        <authorList>
            <person name="Afonso C.L."/>
            <person name="Miller P.J."/>
            <person name="Scott M.A."/>
            <person name="Spackman E."/>
            <person name="Goraichik I."/>
            <person name="Dimitrov K.M."/>
            <person name="Suarez D.L."/>
            <person name="Swayne D.E."/>
        </authorList>
    </citation>
    <scope>NUCLEOTIDE SEQUENCE [LARGE SCALE GENOMIC DNA]</scope>
    <source>
        <strain evidence="1 2">CECT 8110</strain>
    </source>
</reference>
<keyword evidence="2" id="KW-1185">Reference proteome</keyword>
<gene>
    <name evidence="1" type="ORF">ROH8110_03447</name>
</gene>
<evidence type="ECO:0000313" key="2">
    <source>
        <dbReference type="Proteomes" id="UP000193207"/>
    </source>
</evidence>
<dbReference type="EMBL" id="FWFU01000004">
    <property type="protein sequence ID" value="SLN61225.1"/>
    <property type="molecule type" value="Genomic_DNA"/>
</dbReference>
<dbReference type="RefSeq" id="WP_176236623.1">
    <property type="nucleotide sequence ID" value="NZ_FWFU01000004.1"/>
</dbReference>
<evidence type="ECO:0000313" key="1">
    <source>
        <dbReference type="EMBL" id="SLN61225.1"/>
    </source>
</evidence>
<name>A0A1X6ZTT6_9RHOB</name>
<accession>A0A1X6ZTT6</accession>
<proteinExistence type="predicted"/>